<dbReference type="SMART" id="SM00387">
    <property type="entry name" value="HATPase_c"/>
    <property type="match status" value="1"/>
</dbReference>
<organism evidence="15 16">
    <name type="scientific">Megamonas rupellensis</name>
    <dbReference type="NCBI Taxonomy" id="491921"/>
    <lineage>
        <taxon>Bacteria</taxon>
        <taxon>Bacillati</taxon>
        <taxon>Bacillota</taxon>
        <taxon>Negativicutes</taxon>
        <taxon>Selenomonadales</taxon>
        <taxon>Selenomonadaceae</taxon>
        <taxon>Megamonas</taxon>
    </lineage>
</organism>
<evidence type="ECO:0000256" key="12">
    <source>
        <dbReference type="ARBA" id="ARBA00023136"/>
    </source>
</evidence>
<dbReference type="PANTHER" id="PTHR45569:SF1">
    <property type="entry name" value="SENSOR PROTEIN KDPD"/>
    <property type="match status" value="1"/>
</dbReference>
<evidence type="ECO:0000256" key="3">
    <source>
        <dbReference type="ARBA" id="ARBA00012438"/>
    </source>
</evidence>
<keyword evidence="11" id="KW-0902">Two-component regulatory system</keyword>
<dbReference type="InterPro" id="IPR004358">
    <property type="entry name" value="Sig_transdc_His_kin-like_C"/>
</dbReference>
<gene>
    <name evidence="15" type="ORF">DWY77_06840</name>
</gene>
<reference evidence="15 16" key="1">
    <citation type="submission" date="2018-08" db="EMBL/GenBank/DDBJ databases">
        <title>A genome reference for cultivated species of the human gut microbiota.</title>
        <authorList>
            <person name="Zou Y."/>
            <person name="Xue W."/>
            <person name="Luo G."/>
        </authorList>
    </citation>
    <scope>NUCLEOTIDE SEQUENCE [LARGE SCALE GENOMIC DNA]</scope>
    <source>
        <strain evidence="15 16">AF27-12</strain>
    </source>
</reference>
<dbReference type="Gene3D" id="3.30.450.40">
    <property type="match status" value="1"/>
</dbReference>
<evidence type="ECO:0000256" key="9">
    <source>
        <dbReference type="ARBA" id="ARBA00022840"/>
    </source>
</evidence>
<dbReference type="Pfam" id="PF00582">
    <property type="entry name" value="Usp"/>
    <property type="match status" value="1"/>
</dbReference>
<keyword evidence="8 15" id="KW-0418">Kinase</keyword>
<accession>A0A412CE48</accession>
<dbReference type="Pfam" id="PF00512">
    <property type="entry name" value="HisKA"/>
    <property type="match status" value="1"/>
</dbReference>
<dbReference type="InterPro" id="IPR036097">
    <property type="entry name" value="HisK_dim/P_sf"/>
</dbReference>
<evidence type="ECO:0000313" key="16">
    <source>
        <dbReference type="Proteomes" id="UP000286147"/>
    </source>
</evidence>
<dbReference type="Pfam" id="PF13493">
    <property type="entry name" value="DUF4118"/>
    <property type="match status" value="1"/>
</dbReference>
<keyword evidence="6 13" id="KW-0812">Transmembrane</keyword>
<comment type="subcellular location">
    <subcellularLocation>
        <location evidence="2">Membrane</location>
        <topology evidence="2">Multi-pass membrane protein</topology>
    </subcellularLocation>
</comment>
<dbReference type="FunFam" id="3.30.565.10:FF:000006">
    <property type="entry name" value="Sensor histidine kinase WalK"/>
    <property type="match status" value="1"/>
</dbReference>
<name>A0A412CE48_9FIRM</name>
<dbReference type="GO" id="GO:0000155">
    <property type="term" value="F:phosphorelay sensor kinase activity"/>
    <property type="evidence" value="ECO:0007669"/>
    <property type="project" value="InterPro"/>
</dbReference>
<dbReference type="InterPro" id="IPR038318">
    <property type="entry name" value="KdpD_sf"/>
</dbReference>
<keyword evidence="10 13" id="KW-1133">Transmembrane helix</keyword>
<feature type="transmembrane region" description="Helical" evidence="13">
    <location>
        <begin position="478"/>
        <end position="497"/>
    </location>
</feature>
<dbReference type="SUPFAM" id="SSF52402">
    <property type="entry name" value="Adenine nucleotide alpha hydrolases-like"/>
    <property type="match status" value="1"/>
</dbReference>
<dbReference type="RefSeq" id="WP_118036025.1">
    <property type="nucleotide sequence ID" value="NZ_QRTP01000014.1"/>
</dbReference>
<dbReference type="GO" id="GO:0005524">
    <property type="term" value="F:ATP binding"/>
    <property type="evidence" value="ECO:0007669"/>
    <property type="project" value="UniProtKB-KW"/>
</dbReference>
<comment type="caution">
    <text evidence="15">The sequence shown here is derived from an EMBL/GenBank/DDBJ whole genome shotgun (WGS) entry which is preliminary data.</text>
</comment>
<dbReference type="PANTHER" id="PTHR45569">
    <property type="entry name" value="SENSOR PROTEIN KDPD"/>
    <property type="match status" value="1"/>
</dbReference>
<dbReference type="InterPro" id="IPR036890">
    <property type="entry name" value="HATPase_C_sf"/>
</dbReference>
<dbReference type="PRINTS" id="PR00344">
    <property type="entry name" value="BCTRLSENSOR"/>
</dbReference>
<dbReference type="SMART" id="SM00388">
    <property type="entry name" value="HisKA"/>
    <property type="match status" value="1"/>
</dbReference>
<dbReference type="EC" id="2.7.13.3" evidence="3"/>
<evidence type="ECO:0000313" key="15">
    <source>
        <dbReference type="EMBL" id="RGQ83230.1"/>
    </source>
</evidence>
<evidence type="ECO:0000256" key="6">
    <source>
        <dbReference type="ARBA" id="ARBA00022692"/>
    </source>
</evidence>
<dbReference type="InterPro" id="IPR003661">
    <property type="entry name" value="HisK_dim/P_dom"/>
</dbReference>
<dbReference type="FunFam" id="3.40.50.300:FF:000483">
    <property type="entry name" value="Sensor histidine kinase KdpD"/>
    <property type="match status" value="1"/>
</dbReference>
<dbReference type="InterPro" id="IPR052023">
    <property type="entry name" value="Histidine_kinase_KdpD"/>
</dbReference>
<dbReference type="Gene3D" id="1.20.120.620">
    <property type="entry name" value="Backbone structure of the membrane domain of e. Coli histidine kinase receptor kdpd"/>
    <property type="match status" value="1"/>
</dbReference>
<dbReference type="Pfam" id="PF02702">
    <property type="entry name" value="KdpD"/>
    <property type="match status" value="1"/>
</dbReference>
<dbReference type="InterPro" id="IPR006016">
    <property type="entry name" value="UspA"/>
</dbReference>
<keyword evidence="5" id="KW-0808">Transferase</keyword>
<dbReference type="InterPro" id="IPR003594">
    <property type="entry name" value="HATPase_dom"/>
</dbReference>
<protein>
    <recommendedName>
        <fullName evidence="3">histidine kinase</fullName>
        <ecNumber evidence="3">2.7.13.3</ecNumber>
    </recommendedName>
</protein>
<keyword evidence="9" id="KW-0067">ATP-binding</keyword>
<sequence length="900" mass="101625">MPIIRKSPEKILEQIHIEEHESKRGKLKIFFGYAAGVGKTYAMLEAAHEVKKQGIDVVAGYIEPHARPATAALVNGLEVISPLVINHKDITLNEFNLDAAIKRNPQLILVDELAHTNADGCRHIKRYQDIEELLKAGIDVYTTINVQHIESLNDIVASITKIIVRERIPDRIFDEAEQVELVDIEPSDLVTRLSEGKIYQKEQADRALGNFFTVENLTALREIALRRMADRVNKISLKVKNENNKDYYTNEHILVCLSSSPSNSKIIRTAARMANAFKAQFTALFVQTSSFEKTSLENKKRLKENIHLAEQLGAKIEMVVGEDIPFQIAEFARLAGVSKLVIGRSTARNGFMRLMRKSFTDKLIEQLPNLDIHVIPDNKALFYKNFWKKSVNEREICNTSDIITILVILIITSMIGMLFYSMNLGEANIMTVYILGVLIAALKTSKRLYSVVLSVLNVLAFDFLFIEPRYTFTAYDPVYIITFSVMFVSAFVTGGLTNKIKKQAIQSAKLAYRTKILLETNQLLQQAGSDAAIATVTSHQLLKLLNKTIVYYSADKKGLLPPVVYNVKNDVHTEQLINSNERAVAQWVYKNNKRAGVKTGTLNNAKCQYLAIRSKDNVYGVVGIAINNEDLDVFENNLVLSILGECALALEKEIYSKKRQEIYLQAKNEQLRSNLLRSISHDLRTPLTSISGNADFLLSNSAKIDDVKRQELYNNIYDDSMWLINLVENILFITRIENKTMKINLQTELLDDIINEALKHLYRRGKNHHIVFEETKDIMMVKVDARLLVQVFINIIDNAIKYTPKGSTIIISAKIKSDKIEVSIADNGQGISDEAKDKLFEMFYTANSTVADSRRGIGIGLSLCKSIIMAHGGEIKVRDNKPQGTVFIFTLPKEEINFNE</sequence>
<feature type="domain" description="Histidine kinase" evidence="14">
    <location>
        <begin position="678"/>
        <end position="895"/>
    </location>
</feature>
<dbReference type="InterPro" id="IPR005467">
    <property type="entry name" value="His_kinase_dom"/>
</dbReference>
<dbReference type="SUPFAM" id="SSF55874">
    <property type="entry name" value="ATPase domain of HSP90 chaperone/DNA topoisomerase II/histidine kinase"/>
    <property type="match status" value="1"/>
</dbReference>
<evidence type="ECO:0000256" key="13">
    <source>
        <dbReference type="SAM" id="Phobius"/>
    </source>
</evidence>
<dbReference type="GO" id="GO:0005737">
    <property type="term" value="C:cytoplasm"/>
    <property type="evidence" value="ECO:0007669"/>
    <property type="project" value="UniProtKB-ARBA"/>
</dbReference>
<keyword evidence="4" id="KW-0597">Phosphoprotein</keyword>
<keyword evidence="12 13" id="KW-0472">Membrane</keyword>
<dbReference type="CDD" id="cd01987">
    <property type="entry name" value="USP_KdpD-like"/>
    <property type="match status" value="1"/>
</dbReference>
<dbReference type="Gene3D" id="3.40.50.300">
    <property type="entry name" value="P-loop containing nucleotide triphosphate hydrolases"/>
    <property type="match status" value="1"/>
</dbReference>
<evidence type="ECO:0000256" key="10">
    <source>
        <dbReference type="ARBA" id="ARBA00022989"/>
    </source>
</evidence>
<dbReference type="Gene3D" id="3.40.50.620">
    <property type="entry name" value="HUPs"/>
    <property type="match status" value="1"/>
</dbReference>
<dbReference type="Proteomes" id="UP000286147">
    <property type="component" value="Unassembled WGS sequence"/>
</dbReference>
<dbReference type="EMBL" id="QRTP01000014">
    <property type="protein sequence ID" value="RGQ83230.1"/>
    <property type="molecule type" value="Genomic_DNA"/>
</dbReference>
<dbReference type="GO" id="GO:0005886">
    <property type="term" value="C:plasma membrane"/>
    <property type="evidence" value="ECO:0007669"/>
    <property type="project" value="TreeGrafter"/>
</dbReference>
<dbReference type="InterPro" id="IPR003852">
    <property type="entry name" value="Sig_transdc_His_kinase_KdpD_N"/>
</dbReference>
<evidence type="ECO:0000256" key="11">
    <source>
        <dbReference type="ARBA" id="ARBA00023012"/>
    </source>
</evidence>
<evidence type="ECO:0000256" key="7">
    <source>
        <dbReference type="ARBA" id="ARBA00022741"/>
    </source>
</evidence>
<feature type="transmembrane region" description="Helical" evidence="13">
    <location>
        <begin position="402"/>
        <end position="420"/>
    </location>
</feature>
<evidence type="ECO:0000259" key="14">
    <source>
        <dbReference type="PROSITE" id="PS50109"/>
    </source>
</evidence>
<dbReference type="Gene3D" id="1.10.287.130">
    <property type="match status" value="1"/>
</dbReference>
<dbReference type="AlphaFoldDB" id="A0A412CE48"/>
<dbReference type="InterPro" id="IPR027417">
    <property type="entry name" value="P-loop_NTPase"/>
</dbReference>
<dbReference type="CDD" id="cd00075">
    <property type="entry name" value="HATPase"/>
    <property type="match status" value="1"/>
</dbReference>
<evidence type="ECO:0000256" key="1">
    <source>
        <dbReference type="ARBA" id="ARBA00000085"/>
    </source>
</evidence>
<proteinExistence type="predicted"/>
<dbReference type="CDD" id="cd00082">
    <property type="entry name" value="HisKA"/>
    <property type="match status" value="1"/>
</dbReference>
<dbReference type="InterPro" id="IPR029016">
    <property type="entry name" value="GAF-like_dom_sf"/>
</dbReference>
<evidence type="ECO:0000256" key="5">
    <source>
        <dbReference type="ARBA" id="ARBA00022679"/>
    </source>
</evidence>
<dbReference type="PROSITE" id="PS50109">
    <property type="entry name" value="HIS_KIN"/>
    <property type="match status" value="1"/>
</dbReference>
<comment type="catalytic activity">
    <reaction evidence="1">
        <text>ATP + protein L-histidine = ADP + protein N-phospho-L-histidine.</text>
        <dbReference type="EC" id="2.7.13.3"/>
    </reaction>
</comment>
<dbReference type="SUPFAM" id="SSF47384">
    <property type="entry name" value="Homodimeric domain of signal transducing histidine kinase"/>
    <property type="match status" value="1"/>
</dbReference>
<dbReference type="InterPro" id="IPR014729">
    <property type="entry name" value="Rossmann-like_a/b/a_fold"/>
</dbReference>
<evidence type="ECO:0000256" key="4">
    <source>
        <dbReference type="ARBA" id="ARBA00022553"/>
    </source>
</evidence>
<keyword evidence="7" id="KW-0547">Nucleotide-binding</keyword>
<evidence type="ECO:0000256" key="8">
    <source>
        <dbReference type="ARBA" id="ARBA00022777"/>
    </source>
</evidence>
<feature type="transmembrane region" description="Helical" evidence="13">
    <location>
        <begin position="448"/>
        <end position="466"/>
    </location>
</feature>
<evidence type="ECO:0000256" key="2">
    <source>
        <dbReference type="ARBA" id="ARBA00004141"/>
    </source>
</evidence>
<dbReference type="Pfam" id="PF02518">
    <property type="entry name" value="HATPase_c"/>
    <property type="match status" value="1"/>
</dbReference>
<dbReference type="InterPro" id="IPR025201">
    <property type="entry name" value="KdpD_TM"/>
</dbReference>
<dbReference type="Gene3D" id="3.30.565.10">
    <property type="entry name" value="Histidine kinase-like ATPase, C-terminal domain"/>
    <property type="match status" value="1"/>
</dbReference>